<feature type="binding site" evidence="11">
    <location>
        <begin position="298"/>
        <end position="302"/>
    </location>
    <ligand>
        <name>FMN</name>
        <dbReference type="ChEBI" id="CHEBI:58210"/>
    </ligand>
</feature>
<dbReference type="GO" id="GO:0008652">
    <property type="term" value="P:amino acid biosynthetic process"/>
    <property type="evidence" value="ECO:0007669"/>
    <property type="project" value="UniProtKB-KW"/>
</dbReference>
<comment type="subunit">
    <text evidence="11">Homotetramer.</text>
</comment>
<dbReference type="SUPFAM" id="SSF103263">
    <property type="entry name" value="Chorismate synthase, AroC"/>
    <property type="match status" value="1"/>
</dbReference>
<keyword evidence="14" id="KW-1185">Reference proteome</keyword>
<dbReference type="EMBL" id="ADFR01000002">
    <property type="protein sequence ID" value="EFC06104.1"/>
    <property type="molecule type" value="Genomic_DNA"/>
</dbReference>
<dbReference type="Gene3D" id="3.60.150.10">
    <property type="entry name" value="Chorismate synthase AroC"/>
    <property type="match status" value="1"/>
</dbReference>
<comment type="function">
    <text evidence="11">Catalyzes the anti-1,4-elimination of the C-3 phosphate and the C-6 proR hydrogen from 5-enolpyruvylshikimate-3-phosphate (EPSP) to yield chorismate, which is the branch point compound that serves as the starting substrate for the three terminal pathways of aromatic amino acid biosynthesis. This reaction introduces a second double bond into the aromatic ring system.</text>
</comment>
<dbReference type="GO" id="GO:0010181">
    <property type="term" value="F:FMN binding"/>
    <property type="evidence" value="ECO:0007669"/>
    <property type="project" value="TreeGrafter"/>
</dbReference>
<feature type="binding site" evidence="11">
    <location>
        <position position="47"/>
    </location>
    <ligand>
        <name>NADP(+)</name>
        <dbReference type="ChEBI" id="CHEBI:58349"/>
    </ligand>
</feature>
<dbReference type="OrthoDB" id="9771806at2"/>
<dbReference type="eggNOG" id="COG0082">
    <property type="taxonomic scope" value="Bacteria"/>
</dbReference>
<feature type="binding site" evidence="11">
    <location>
        <position position="325"/>
    </location>
    <ligand>
        <name>FMN</name>
        <dbReference type="ChEBI" id="CHEBI:58210"/>
    </ligand>
</feature>
<dbReference type="UniPathway" id="UPA00053">
    <property type="reaction ID" value="UER00090"/>
</dbReference>
<evidence type="ECO:0000256" key="1">
    <source>
        <dbReference type="ARBA" id="ARBA00005044"/>
    </source>
</evidence>
<comment type="catalytic activity">
    <reaction evidence="11 12">
        <text>5-O-(1-carboxyvinyl)-3-phosphoshikimate = chorismate + phosphate</text>
        <dbReference type="Rhea" id="RHEA:21020"/>
        <dbReference type="ChEBI" id="CHEBI:29748"/>
        <dbReference type="ChEBI" id="CHEBI:43474"/>
        <dbReference type="ChEBI" id="CHEBI:57701"/>
        <dbReference type="EC" id="4.2.3.5"/>
    </reaction>
</comment>
<dbReference type="EC" id="4.2.3.5" evidence="3 11"/>
<dbReference type="GO" id="GO:0009423">
    <property type="term" value="P:chorismate biosynthetic process"/>
    <property type="evidence" value="ECO:0007669"/>
    <property type="project" value="UniProtKB-UniRule"/>
</dbReference>
<dbReference type="PROSITE" id="PS00787">
    <property type="entry name" value="CHORISMATE_SYNTHASE_1"/>
    <property type="match status" value="1"/>
</dbReference>
<evidence type="ECO:0000256" key="5">
    <source>
        <dbReference type="ARBA" id="ARBA00022630"/>
    </source>
</evidence>
<dbReference type="InterPro" id="IPR000453">
    <property type="entry name" value="Chorismate_synth"/>
</dbReference>
<dbReference type="NCBIfam" id="TIGR00033">
    <property type="entry name" value="aroC"/>
    <property type="match status" value="1"/>
</dbReference>
<keyword evidence="10 11" id="KW-0456">Lyase</keyword>
<reference evidence="14" key="1">
    <citation type="submission" date="2009-12" db="EMBL/GenBank/DDBJ databases">
        <title>Sequence of Clostridiales genomosp. BVAB3 str. UPII9-5.</title>
        <authorList>
            <person name="Madupu R."/>
            <person name="Durkin A.S."/>
            <person name="Torralba M."/>
            <person name="Methe B."/>
            <person name="Sutton G.G."/>
            <person name="Strausberg R.L."/>
            <person name="Nelson K.E."/>
        </authorList>
    </citation>
    <scope>NUCLEOTIDE SEQUENCE [LARGE SCALE GENOMIC DNA]</scope>
    <source>
        <strain evidence="14">W1219</strain>
    </source>
</reference>
<evidence type="ECO:0000256" key="6">
    <source>
        <dbReference type="ARBA" id="ARBA00022643"/>
    </source>
</evidence>
<keyword evidence="8 11" id="KW-0521">NADP</keyword>
<accession>D2MM28</accession>
<evidence type="ECO:0000256" key="2">
    <source>
        <dbReference type="ARBA" id="ARBA00008014"/>
    </source>
</evidence>
<keyword evidence="6 11" id="KW-0288">FMN</keyword>
<evidence type="ECO:0000256" key="12">
    <source>
        <dbReference type="RuleBase" id="RU000605"/>
    </source>
</evidence>
<dbReference type="STRING" id="679192.HMPREF9013_0799"/>
<dbReference type="CDD" id="cd07304">
    <property type="entry name" value="Chorismate_synthase"/>
    <property type="match status" value="1"/>
</dbReference>
<keyword evidence="7 11" id="KW-0274">FAD</keyword>
<comment type="pathway">
    <text evidence="1 11 12">Metabolic intermediate biosynthesis; chorismate biosynthesis; chorismate from D-erythrose 4-phosphate and phosphoenolpyruvate: step 7/7.</text>
</comment>
<organism evidence="13 14">
    <name type="scientific">Bulleidia extructa W1219</name>
    <dbReference type="NCBI Taxonomy" id="679192"/>
    <lineage>
        <taxon>Bacteria</taxon>
        <taxon>Bacillati</taxon>
        <taxon>Bacillota</taxon>
        <taxon>Erysipelotrichia</taxon>
        <taxon>Erysipelotrichales</taxon>
        <taxon>Erysipelotrichaceae</taxon>
        <taxon>Bulleidia</taxon>
    </lineage>
</organism>
<evidence type="ECO:0000313" key="13">
    <source>
        <dbReference type="EMBL" id="EFC06104.1"/>
    </source>
</evidence>
<evidence type="ECO:0000313" key="14">
    <source>
        <dbReference type="Proteomes" id="UP000005017"/>
    </source>
</evidence>
<protein>
    <recommendedName>
        <fullName evidence="3 11">Chorismate synthase</fullName>
        <shortName evidence="11">CS</shortName>
        <ecNumber evidence="3 11">4.2.3.5</ecNumber>
    </recommendedName>
    <alternativeName>
        <fullName evidence="11">5-enolpyruvylshikimate-3-phosphate phospholyase</fullName>
    </alternativeName>
</protein>
<dbReference type="InterPro" id="IPR035904">
    <property type="entry name" value="Chorismate_synth_AroC_sf"/>
</dbReference>
<comment type="cofactor">
    <cofactor evidence="11 12">
        <name>FMNH2</name>
        <dbReference type="ChEBI" id="CHEBI:57618"/>
    </cofactor>
    <text evidence="11 12">Reduced FMN (FMNH(2)).</text>
</comment>
<evidence type="ECO:0000256" key="7">
    <source>
        <dbReference type="ARBA" id="ARBA00022827"/>
    </source>
</evidence>
<dbReference type="GO" id="GO:0009073">
    <property type="term" value="P:aromatic amino acid family biosynthetic process"/>
    <property type="evidence" value="ECO:0007669"/>
    <property type="project" value="UniProtKB-KW"/>
</dbReference>
<dbReference type="HAMAP" id="MF_00300">
    <property type="entry name" value="Chorismate_synth"/>
    <property type="match status" value="1"/>
</dbReference>
<keyword evidence="9 11" id="KW-0057">Aromatic amino acid biosynthesis</keyword>
<dbReference type="Pfam" id="PF01264">
    <property type="entry name" value="Chorismate_synt"/>
    <property type="match status" value="1"/>
</dbReference>
<dbReference type="PANTHER" id="PTHR21085:SF0">
    <property type="entry name" value="CHORISMATE SYNTHASE"/>
    <property type="match status" value="1"/>
</dbReference>
<dbReference type="GO" id="GO:0004107">
    <property type="term" value="F:chorismate synthase activity"/>
    <property type="evidence" value="ECO:0007669"/>
    <property type="project" value="UniProtKB-UniRule"/>
</dbReference>
<dbReference type="Proteomes" id="UP000005017">
    <property type="component" value="Unassembled WGS sequence"/>
</dbReference>
<comment type="caution">
    <text evidence="11">Lacks conserved residue(s) required for the propagation of feature annotation.</text>
</comment>
<evidence type="ECO:0000256" key="11">
    <source>
        <dbReference type="HAMAP-Rule" id="MF_00300"/>
    </source>
</evidence>
<keyword evidence="5 11" id="KW-0285">Flavoprotein</keyword>
<proteinExistence type="inferred from homology"/>
<evidence type="ECO:0000256" key="8">
    <source>
        <dbReference type="ARBA" id="ARBA00022857"/>
    </source>
</evidence>
<dbReference type="InterPro" id="IPR020541">
    <property type="entry name" value="Chorismate_synthase_CS"/>
</dbReference>
<dbReference type="PANTHER" id="PTHR21085">
    <property type="entry name" value="CHORISMATE SYNTHASE"/>
    <property type="match status" value="1"/>
</dbReference>
<dbReference type="GO" id="GO:0005829">
    <property type="term" value="C:cytosol"/>
    <property type="evidence" value="ECO:0007669"/>
    <property type="project" value="TreeGrafter"/>
</dbReference>
<evidence type="ECO:0000256" key="10">
    <source>
        <dbReference type="ARBA" id="ARBA00023239"/>
    </source>
</evidence>
<evidence type="ECO:0000256" key="9">
    <source>
        <dbReference type="ARBA" id="ARBA00023141"/>
    </source>
</evidence>
<dbReference type="PIRSF" id="PIRSF001456">
    <property type="entry name" value="Chorismate_synth"/>
    <property type="match status" value="1"/>
</dbReference>
<dbReference type="NCBIfam" id="NF003793">
    <property type="entry name" value="PRK05382.1"/>
    <property type="match status" value="1"/>
</dbReference>
<keyword evidence="4 11" id="KW-0028">Amino-acid biosynthesis</keyword>
<comment type="caution">
    <text evidence="13">The sequence shown here is derived from an EMBL/GenBank/DDBJ whole genome shotgun (WGS) entry which is preliminary data.</text>
</comment>
<gene>
    <name evidence="11 13" type="primary">aroC</name>
    <name evidence="13" type="ORF">HMPREF9013_0799</name>
</gene>
<feature type="binding site" evidence="11">
    <location>
        <position position="283"/>
    </location>
    <ligand>
        <name>FMN</name>
        <dbReference type="ChEBI" id="CHEBI:58210"/>
    </ligand>
</feature>
<evidence type="ECO:0000256" key="4">
    <source>
        <dbReference type="ARBA" id="ARBA00022605"/>
    </source>
</evidence>
<evidence type="ECO:0000256" key="3">
    <source>
        <dbReference type="ARBA" id="ARBA00013036"/>
    </source>
</evidence>
<dbReference type="AlphaFoldDB" id="D2MM28"/>
<comment type="similarity">
    <text evidence="2 11 12">Belongs to the chorismate synthase family.</text>
</comment>
<dbReference type="RefSeq" id="WP_006626449.1">
    <property type="nucleotide sequence ID" value="NZ_ADFR01000002.1"/>
</dbReference>
<sequence>MSNSIGERIRLTIFGESHGSVIGGILDGIPAGVELPLEYIQEKLNLRKAKGSISTSRQEEDVPTFLSGIHQGYTEGNAIAFILKNKNVQSKDYELHKPRPSHADYAAYEKYFGYMNLAGGAIFSGRLTAAFVVGGAICQKLLEDKGVYIGSHIKRLYRFQDRSFENYEKDIQKLSRLNFPVLDSSISKTMQEYLLKIKEEKDSIGGILETAVVGLPVGLGDPIFDSLESNLSKILFSIPAIKGVSFGLGFDFAQYKGSEVNDVLFYEKGKVKTKTNHNGGINGGLSNGMPLVFHTVVKPTSSIGLVQETIDLQTQTNTTVEIQGRHDPAIIHRVRPVVDAVTAFVLLDAYLKREQECLWQNSV</sequence>
<name>D2MM28_9FIRM</name>